<evidence type="ECO:0000313" key="3">
    <source>
        <dbReference type="Proteomes" id="UP000309734"/>
    </source>
</evidence>
<evidence type="ECO:0000313" key="1">
    <source>
        <dbReference type="EMBL" id="THW58232.1"/>
    </source>
</evidence>
<dbReference type="Proteomes" id="UP000310421">
    <property type="component" value="Unassembled WGS sequence"/>
</dbReference>
<gene>
    <name evidence="2" type="ORF">D6C85_07022</name>
    <name evidence="1" type="ORF">D6D20_07385</name>
</gene>
<accession>A0A4S9WSX6</accession>
<dbReference type="AlphaFoldDB" id="A0A4S9WSX6"/>
<dbReference type="Proteomes" id="UP000309734">
    <property type="component" value="Unassembled WGS sequence"/>
</dbReference>
<evidence type="ECO:0000313" key="2">
    <source>
        <dbReference type="EMBL" id="THZ69045.1"/>
    </source>
</evidence>
<organism evidence="2 3">
    <name type="scientific">Aureobasidium pullulans</name>
    <name type="common">Black yeast</name>
    <name type="synonym">Pullularia pullulans</name>
    <dbReference type="NCBI Taxonomy" id="5580"/>
    <lineage>
        <taxon>Eukaryota</taxon>
        <taxon>Fungi</taxon>
        <taxon>Dikarya</taxon>
        <taxon>Ascomycota</taxon>
        <taxon>Pezizomycotina</taxon>
        <taxon>Dothideomycetes</taxon>
        <taxon>Dothideomycetidae</taxon>
        <taxon>Dothideales</taxon>
        <taxon>Saccotheciaceae</taxon>
        <taxon>Aureobasidium</taxon>
    </lineage>
</organism>
<dbReference type="EMBL" id="QZAN01000099">
    <property type="protein sequence ID" value="THW58232.1"/>
    <property type="molecule type" value="Genomic_DNA"/>
</dbReference>
<evidence type="ECO:0000313" key="4">
    <source>
        <dbReference type="Proteomes" id="UP000310421"/>
    </source>
</evidence>
<sequence length="102" mass="11550">MAEQEWSHNGCTDCLVSVFCGCCAQVQHENELKERAEKEMLMIDHPPTTRDRMVYAAPSVIQQAATNQRIPPPRNESADQIVTMQTREGVESQSEKIKNEAF</sequence>
<protein>
    <recommendedName>
        <fullName evidence="5">PLAC8-domain-containing protein</fullName>
    </recommendedName>
</protein>
<comment type="caution">
    <text evidence="2">The sequence shown here is derived from an EMBL/GenBank/DDBJ whole genome shotgun (WGS) entry which is preliminary data.</text>
</comment>
<name>A0A4S9WSX6_AURPU</name>
<dbReference type="EMBL" id="QZBS01000262">
    <property type="protein sequence ID" value="THZ69045.1"/>
    <property type="molecule type" value="Genomic_DNA"/>
</dbReference>
<proteinExistence type="predicted"/>
<evidence type="ECO:0008006" key="5">
    <source>
        <dbReference type="Google" id="ProtNLM"/>
    </source>
</evidence>
<reference evidence="3 4" key="1">
    <citation type="submission" date="2018-10" db="EMBL/GenBank/DDBJ databases">
        <title>Fifty Aureobasidium pullulans genomes reveal a recombining polyextremotolerant generalist.</title>
        <authorList>
            <person name="Gostincar C."/>
            <person name="Turk M."/>
            <person name="Zajc J."/>
            <person name="Gunde-Cimerman N."/>
        </authorList>
    </citation>
    <scope>NUCLEOTIDE SEQUENCE [LARGE SCALE GENOMIC DNA]</scope>
    <source>
        <strain evidence="1 4">EXF-10751</strain>
        <strain evidence="2 3">EXF-3519</strain>
    </source>
</reference>